<proteinExistence type="inferred from homology"/>
<feature type="non-terminal residue" evidence="4">
    <location>
        <position position="1"/>
    </location>
</feature>
<dbReference type="Gene3D" id="3.40.50.10350">
    <property type="entry name" value="Glycerate kinase, domain 1"/>
    <property type="match status" value="2"/>
</dbReference>
<dbReference type="InterPro" id="IPR018193">
    <property type="entry name" value="Glyc_kinase_flavodox-like_fold"/>
</dbReference>
<evidence type="ECO:0008006" key="5">
    <source>
        <dbReference type="Google" id="ProtNLM"/>
    </source>
</evidence>
<sequence>VRVVAAPDKFRGTVSATEAASAIARAVASAGGTTLEVPMADGGEGLLEVLGGPDRTTQVTGPLGSPVKAGWRLSGGTAVVEMARASGLTLAGGAEGNRPLDATTTGVGELLRHAVELGARRIIVGMGGSATTDGGLGALDAMGSPSRYRGVELLVACDVRTRFTETAEVFGPQKGATDPQVRLLTGRLERLVQVYGERFGSDVSELDRAGAAGGLAGGLAAMGAELVDGVDLVAEELRLDEFVAGADLVVTGEGWLDATSFQGKVVGGVAAYAAAAGVPLLVVVGGAEHEAATRADVISLVDRFGADRALADTAACITEALAERLALL</sequence>
<comment type="similarity">
    <text evidence="1">Belongs to the glycerate kinase type-1 family.</text>
</comment>
<dbReference type="Pfam" id="PF02595">
    <property type="entry name" value="Gly_kinase"/>
    <property type="match status" value="2"/>
</dbReference>
<gene>
    <name evidence="4" type="ORF">METZ01_LOCUS64881</name>
</gene>
<dbReference type="PANTHER" id="PTHR21599:SF0">
    <property type="entry name" value="GLYCERATE KINASE"/>
    <property type="match status" value="1"/>
</dbReference>
<evidence type="ECO:0000256" key="1">
    <source>
        <dbReference type="ARBA" id="ARBA00006284"/>
    </source>
</evidence>
<dbReference type="GO" id="GO:0008887">
    <property type="term" value="F:glycerate kinase activity"/>
    <property type="evidence" value="ECO:0007669"/>
    <property type="project" value="InterPro"/>
</dbReference>
<keyword evidence="2" id="KW-0808">Transferase</keyword>
<evidence type="ECO:0000256" key="2">
    <source>
        <dbReference type="ARBA" id="ARBA00022679"/>
    </source>
</evidence>
<evidence type="ECO:0000256" key="3">
    <source>
        <dbReference type="ARBA" id="ARBA00022777"/>
    </source>
</evidence>
<protein>
    <recommendedName>
        <fullName evidence="5">Glycerate kinase</fullName>
    </recommendedName>
</protein>
<dbReference type="GO" id="GO:0031388">
    <property type="term" value="P:organic acid phosphorylation"/>
    <property type="evidence" value="ECO:0007669"/>
    <property type="project" value="InterPro"/>
</dbReference>
<evidence type="ECO:0000313" key="4">
    <source>
        <dbReference type="EMBL" id="SVA12027.1"/>
    </source>
</evidence>
<dbReference type="PIRSF" id="PIRSF006078">
    <property type="entry name" value="GlxK"/>
    <property type="match status" value="1"/>
</dbReference>
<reference evidence="4" key="1">
    <citation type="submission" date="2018-05" db="EMBL/GenBank/DDBJ databases">
        <authorList>
            <person name="Lanie J.A."/>
            <person name="Ng W.-L."/>
            <person name="Kazmierczak K.M."/>
            <person name="Andrzejewski T.M."/>
            <person name="Davidsen T.M."/>
            <person name="Wayne K.J."/>
            <person name="Tettelin H."/>
            <person name="Glass J.I."/>
            <person name="Rusch D."/>
            <person name="Podicherti R."/>
            <person name="Tsui H.-C.T."/>
            <person name="Winkler M.E."/>
        </authorList>
    </citation>
    <scope>NUCLEOTIDE SEQUENCE</scope>
</reference>
<keyword evidence="3" id="KW-0418">Kinase</keyword>
<dbReference type="PANTHER" id="PTHR21599">
    <property type="entry name" value="GLYCERATE KINASE"/>
    <property type="match status" value="1"/>
</dbReference>
<dbReference type="EMBL" id="UINC01004129">
    <property type="protein sequence ID" value="SVA12027.1"/>
    <property type="molecule type" value="Genomic_DNA"/>
</dbReference>
<dbReference type="InterPro" id="IPR004381">
    <property type="entry name" value="Glycerate_kinase"/>
</dbReference>
<dbReference type="Gene3D" id="3.90.1510.10">
    <property type="entry name" value="Glycerate kinase, domain 2"/>
    <property type="match status" value="2"/>
</dbReference>
<dbReference type="AlphaFoldDB" id="A0A381TBF1"/>
<accession>A0A381TBF1</accession>
<dbReference type="InterPro" id="IPR018197">
    <property type="entry name" value="Glycerate_kinase_RE-like"/>
</dbReference>
<name>A0A381TBF1_9ZZZZ</name>
<organism evidence="4">
    <name type="scientific">marine metagenome</name>
    <dbReference type="NCBI Taxonomy" id="408172"/>
    <lineage>
        <taxon>unclassified sequences</taxon>
        <taxon>metagenomes</taxon>
        <taxon>ecological metagenomes</taxon>
    </lineage>
</organism>
<dbReference type="SUPFAM" id="SSF110738">
    <property type="entry name" value="Glycerate kinase I"/>
    <property type="match status" value="1"/>
</dbReference>
<dbReference type="InterPro" id="IPR036129">
    <property type="entry name" value="Glycerate_kinase_sf"/>
</dbReference>